<accession>A0A1R3HG88</accession>
<reference evidence="2" key="1">
    <citation type="submission" date="2013-09" db="EMBL/GenBank/DDBJ databases">
        <title>Corchorus olitorius genome sequencing.</title>
        <authorList>
            <person name="Alam M."/>
            <person name="Haque M.S."/>
            <person name="Islam M.S."/>
            <person name="Emdad E.M."/>
            <person name="Islam M.M."/>
            <person name="Ahmed B."/>
            <person name="Halim A."/>
            <person name="Hossen Q.M.M."/>
            <person name="Hossain M.Z."/>
            <person name="Ahmed R."/>
            <person name="Khan M.M."/>
            <person name="Islam R."/>
            <person name="Rashid M.M."/>
            <person name="Khan S.A."/>
            <person name="Rahman M.S."/>
            <person name="Alam M."/>
            <person name="Yahiya A.S."/>
            <person name="Khan M.S."/>
            <person name="Azam M.S."/>
            <person name="Haque T."/>
            <person name="Lashkar M.Z.H."/>
            <person name="Akhand A.I."/>
            <person name="Morshed G."/>
            <person name="Roy S."/>
            <person name="Uddin K.S."/>
            <person name="Rabeya T."/>
            <person name="Hossain A.S."/>
            <person name="Chowdhury A."/>
            <person name="Snigdha A.R."/>
            <person name="Mortoza M.S."/>
            <person name="Matin S.A."/>
            <person name="Hoque S.M.E."/>
            <person name="Islam M.K."/>
            <person name="Roy D.K."/>
            <person name="Haider R."/>
            <person name="Moosa M.M."/>
            <person name="Elias S.M."/>
            <person name="Hasan A.M."/>
            <person name="Jahan S."/>
            <person name="Shafiuddin M."/>
            <person name="Mahmood N."/>
            <person name="Shommy N.S."/>
        </authorList>
    </citation>
    <scope>NUCLEOTIDE SEQUENCE [LARGE SCALE GENOMIC DNA]</scope>
    <source>
        <strain evidence="2">cv. O-4</strain>
    </source>
</reference>
<keyword evidence="2" id="KW-1185">Reference proteome</keyword>
<sequence length="29" mass="3450">MELLEAELRELEDVRSYEGKHIPKSSKDF</sequence>
<name>A0A1R3HG88_9ROSI</name>
<evidence type="ECO:0000313" key="2">
    <source>
        <dbReference type="Proteomes" id="UP000187203"/>
    </source>
</evidence>
<gene>
    <name evidence="1" type="ORF">COLO4_29083</name>
</gene>
<dbReference type="AlphaFoldDB" id="A0A1R3HG88"/>
<dbReference type="EMBL" id="AWUE01020224">
    <property type="protein sequence ID" value="OMO69387.1"/>
    <property type="molecule type" value="Genomic_DNA"/>
</dbReference>
<protein>
    <submittedName>
        <fullName evidence="1">Uncharacterized protein</fullName>
    </submittedName>
</protein>
<dbReference type="Proteomes" id="UP000187203">
    <property type="component" value="Unassembled WGS sequence"/>
</dbReference>
<comment type="caution">
    <text evidence="1">The sequence shown here is derived from an EMBL/GenBank/DDBJ whole genome shotgun (WGS) entry which is preliminary data.</text>
</comment>
<organism evidence="1 2">
    <name type="scientific">Corchorus olitorius</name>
    <dbReference type="NCBI Taxonomy" id="93759"/>
    <lineage>
        <taxon>Eukaryota</taxon>
        <taxon>Viridiplantae</taxon>
        <taxon>Streptophyta</taxon>
        <taxon>Embryophyta</taxon>
        <taxon>Tracheophyta</taxon>
        <taxon>Spermatophyta</taxon>
        <taxon>Magnoliopsida</taxon>
        <taxon>eudicotyledons</taxon>
        <taxon>Gunneridae</taxon>
        <taxon>Pentapetalae</taxon>
        <taxon>rosids</taxon>
        <taxon>malvids</taxon>
        <taxon>Malvales</taxon>
        <taxon>Malvaceae</taxon>
        <taxon>Grewioideae</taxon>
        <taxon>Apeibeae</taxon>
        <taxon>Corchorus</taxon>
    </lineage>
</organism>
<evidence type="ECO:0000313" key="1">
    <source>
        <dbReference type="EMBL" id="OMO69387.1"/>
    </source>
</evidence>
<proteinExistence type="predicted"/>